<keyword evidence="1" id="KW-0472">Membrane</keyword>
<evidence type="ECO:0000259" key="3">
    <source>
        <dbReference type="Pfam" id="PF24346"/>
    </source>
</evidence>
<protein>
    <submittedName>
        <fullName evidence="4">Uncharacterized protein</fullName>
    </submittedName>
</protein>
<dbReference type="Pfam" id="PF17802">
    <property type="entry name" value="SpaA"/>
    <property type="match status" value="1"/>
</dbReference>
<proteinExistence type="predicted"/>
<dbReference type="GO" id="GO:0005975">
    <property type="term" value="P:carbohydrate metabolic process"/>
    <property type="evidence" value="ECO:0007669"/>
    <property type="project" value="UniProtKB-ARBA"/>
</dbReference>
<reference evidence="4 5" key="1">
    <citation type="journal article" date="2017" name="New Microbes New Infect">
        <title>Genome sequence of 'Leucobacter massiliensis' sp. nov. isolated from human pharynx after travel to the 2014 Hajj.</title>
        <authorList>
            <person name="Leangapichart T."/>
            <person name="Gautret P."/>
            <person name="Nguyen T.T."/>
            <person name="Armstrong N."/>
            <person name="Rolain J.M."/>
        </authorList>
    </citation>
    <scope>NUCLEOTIDE SEQUENCE [LARGE SCALE GENOMIC DNA]</scope>
    <source>
        <strain evidence="4 5">122RC15</strain>
    </source>
</reference>
<sequence>MRTSSMFQIAAVKSVSIKKYVQDSDGNWHDAQNVDDYPTHYAGDTVPYRLVVTNTGDETLTDVQITDDRVDLAGLDPLPDGLEAGAVIPELLPGEDNAVTIEYSIVLGDEAAGGSLINNACAIPEDAGVEESCDPAGILVETSTLSWEKVNAGDVSEYLAGSEWSLVRVDENGDPVGSVIAVTDCIEDAAADCSGPDVNPEPGKFKIAELAAGDYVLTETRAPAGYVLDDTQREITVRGDTEFEVPIENTQSDVPQLPLTGGMGTFAIFLGAGSVGLLVAFALWMQRRRSRIAIS</sequence>
<dbReference type="InterPro" id="IPR041033">
    <property type="entry name" value="SpaA_PFL_dom_1"/>
</dbReference>
<keyword evidence="1" id="KW-0812">Transmembrane</keyword>
<dbReference type="InterPro" id="IPR055354">
    <property type="entry name" value="DUF7507"/>
</dbReference>
<dbReference type="Gene3D" id="2.60.40.10">
    <property type="entry name" value="Immunoglobulins"/>
    <property type="match status" value="1"/>
</dbReference>
<dbReference type="NCBIfam" id="TIGR01451">
    <property type="entry name" value="B_ant_repeat"/>
    <property type="match status" value="1"/>
</dbReference>
<comment type="caution">
    <text evidence="4">The sequence shown here is derived from an EMBL/GenBank/DDBJ whole genome shotgun (WGS) entry which is preliminary data.</text>
</comment>
<evidence type="ECO:0000313" key="4">
    <source>
        <dbReference type="EMBL" id="PRI12535.1"/>
    </source>
</evidence>
<dbReference type="EMBL" id="MWZD01000010">
    <property type="protein sequence ID" value="PRI12535.1"/>
    <property type="molecule type" value="Genomic_DNA"/>
</dbReference>
<dbReference type="Pfam" id="PF24346">
    <property type="entry name" value="DUF7507"/>
    <property type="match status" value="1"/>
</dbReference>
<gene>
    <name evidence="4" type="ORF">B4915_00825</name>
</gene>
<keyword evidence="5" id="KW-1185">Reference proteome</keyword>
<name>A0A2S9QSG7_9MICO</name>
<feature type="domain" description="DUF7507" evidence="3">
    <location>
        <begin position="39"/>
        <end position="123"/>
    </location>
</feature>
<keyword evidence="1" id="KW-1133">Transmembrane helix</keyword>
<dbReference type="InterPro" id="IPR047589">
    <property type="entry name" value="DUF11_rpt"/>
</dbReference>
<dbReference type="InterPro" id="IPR013783">
    <property type="entry name" value="Ig-like_fold"/>
</dbReference>
<feature type="domain" description="SpaA-like prealbumin fold" evidence="2">
    <location>
        <begin position="145"/>
        <end position="250"/>
    </location>
</feature>
<evidence type="ECO:0000256" key="1">
    <source>
        <dbReference type="SAM" id="Phobius"/>
    </source>
</evidence>
<organism evidence="4 5">
    <name type="scientific">Leucobacter massiliensis</name>
    <dbReference type="NCBI Taxonomy" id="1686285"/>
    <lineage>
        <taxon>Bacteria</taxon>
        <taxon>Bacillati</taxon>
        <taxon>Actinomycetota</taxon>
        <taxon>Actinomycetes</taxon>
        <taxon>Micrococcales</taxon>
        <taxon>Microbacteriaceae</taxon>
        <taxon>Leucobacter</taxon>
    </lineage>
</organism>
<evidence type="ECO:0000313" key="5">
    <source>
        <dbReference type="Proteomes" id="UP000238650"/>
    </source>
</evidence>
<dbReference type="AlphaFoldDB" id="A0A2S9QSG7"/>
<feature type="transmembrane region" description="Helical" evidence="1">
    <location>
        <begin position="263"/>
        <end position="285"/>
    </location>
</feature>
<dbReference type="Proteomes" id="UP000238650">
    <property type="component" value="Unassembled WGS sequence"/>
</dbReference>
<evidence type="ECO:0000259" key="2">
    <source>
        <dbReference type="Pfam" id="PF17802"/>
    </source>
</evidence>
<accession>A0A2S9QSG7</accession>